<name>C6M3Q1_NEISI</name>
<proteinExistence type="predicted"/>
<organism evidence="1 2">
    <name type="scientific">Neisseria sicca ATCC 29256</name>
    <dbReference type="NCBI Taxonomy" id="547045"/>
    <lineage>
        <taxon>Bacteria</taxon>
        <taxon>Pseudomonadati</taxon>
        <taxon>Pseudomonadota</taxon>
        <taxon>Betaproteobacteria</taxon>
        <taxon>Neisseriales</taxon>
        <taxon>Neisseriaceae</taxon>
        <taxon>Neisseria</taxon>
    </lineage>
</organism>
<gene>
    <name evidence="1" type="ORF">NEISICOT_01030</name>
</gene>
<protein>
    <submittedName>
        <fullName evidence="1">Uncharacterized protein</fullName>
    </submittedName>
</protein>
<dbReference type="AlphaFoldDB" id="C6M3Q1"/>
<accession>C6M3Q1</accession>
<evidence type="ECO:0000313" key="2">
    <source>
        <dbReference type="Proteomes" id="UP000005365"/>
    </source>
</evidence>
<comment type="caution">
    <text evidence="1">The sequence shown here is derived from an EMBL/GenBank/DDBJ whole genome shotgun (WGS) entry which is preliminary data.</text>
</comment>
<evidence type="ECO:0000313" key="1">
    <source>
        <dbReference type="EMBL" id="EET45037.1"/>
    </source>
</evidence>
<reference evidence="1" key="1">
    <citation type="submission" date="2009-07" db="EMBL/GenBank/DDBJ databases">
        <authorList>
            <person name="Weinstock G."/>
            <person name="Sodergren E."/>
            <person name="Clifton S."/>
            <person name="Fulton L."/>
            <person name="Fulton B."/>
            <person name="Courtney L."/>
            <person name="Fronick C."/>
            <person name="Harrison M."/>
            <person name="Strong C."/>
            <person name="Farmer C."/>
            <person name="Delahaunty K."/>
            <person name="Markovic C."/>
            <person name="Hall O."/>
            <person name="Minx P."/>
            <person name="Tomlinson C."/>
            <person name="Mitreva M."/>
            <person name="Nelson J."/>
            <person name="Hou S."/>
            <person name="Wollam A."/>
            <person name="Pepin K.H."/>
            <person name="Johnson M."/>
            <person name="Bhonagiri V."/>
            <person name="Nash W.E."/>
            <person name="Warren W."/>
            <person name="Chinwalla A."/>
            <person name="Mardis E.R."/>
            <person name="Wilson R.K."/>
        </authorList>
    </citation>
    <scope>NUCLEOTIDE SEQUENCE [LARGE SCALE GENOMIC DNA]</scope>
    <source>
        <strain evidence="1">ATCC 29256</strain>
    </source>
</reference>
<keyword evidence="2" id="KW-1185">Reference proteome</keyword>
<dbReference type="Proteomes" id="UP000005365">
    <property type="component" value="Unassembled WGS sequence"/>
</dbReference>
<dbReference type="EMBL" id="ACKO02000005">
    <property type="protein sequence ID" value="EET45037.1"/>
    <property type="molecule type" value="Genomic_DNA"/>
</dbReference>
<sequence>MRDVADVDGGKVGLPGHGAEAGEFGADEFNEIVVVGMFVVECFENFGSVAGRILGFLIAQKRDALQLFGIAGHEGFLSFLMWEVFEPRKADCNIRGTMFVIFLIII</sequence>